<dbReference type="EMBL" id="JACALR010000006">
    <property type="protein sequence ID" value="MDM1552391.1"/>
    <property type="molecule type" value="Genomic_DNA"/>
</dbReference>
<reference evidence="1" key="1">
    <citation type="submission" date="2020-06" db="EMBL/GenBank/DDBJ databases">
        <authorList>
            <person name="Dong N."/>
        </authorList>
    </citation>
    <scope>NUCLEOTIDE SEQUENCE</scope>
    <source>
        <strain evidence="1">210</strain>
    </source>
</reference>
<dbReference type="AlphaFoldDB" id="A0AAW7DQ41"/>
<dbReference type="Proteomes" id="UP001173578">
    <property type="component" value="Unassembled WGS sequence"/>
</dbReference>
<evidence type="ECO:0000313" key="1">
    <source>
        <dbReference type="EMBL" id="MDM1552391.1"/>
    </source>
</evidence>
<sequence>MKTTIQLDTAIKDKLSFIGEKYHVISYNRIIEFILNYLERNEINLKYEVRNEMYYNLKRFDENILDTIKELFKSEERVYKTLKNQEKNYLKNISHDGYDKIKNEISKTKIEKSIVMDFYNKITIEESKVTGKKIFILNISEEEFHDFLKKLD</sequence>
<dbReference type="RefSeq" id="WP_286486781.1">
    <property type="nucleotide sequence ID" value="NZ_JACALR010000006.1"/>
</dbReference>
<accession>A0AAW7DQ41</accession>
<organism evidence="1 2">
    <name type="scientific">Empedobacter falsenii</name>
    <dbReference type="NCBI Taxonomy" id="343874"/>
    <lineage>
        <taxon>Bacteria</taxon>
        <taxon>Pseudomonadati</taxon>
        <taxon>Bacteroidota</taxon>
        <taxon>Flavobacteriia</taxon>
        <taxon>Flavobacteriales</taxon>
        <taxon>Weeksellaceae</taxon>
        <taxon>Empedobacter</taxon>
    </lineage>
</organism>
<reference evidence="1" key="2">
    <citation type="journal article" date="2022" name="Sci. Total Environ.">
        <title>Prevalence, transmission, and molecular epidemiology of tet(X)-positive bacteria among humans, animals, and environmental niches in China: An epidemiological, and genomic-based study.</title>
        <authorList>
            <person name="Dong N."/>
            <person name="Zeng Y."/>
            <person name="Cai C."/>
            <person name="Sun C."/>
            <person name="Lu J."/>
            <person name="Liu C."/>
            <person name="Zhou H."/>
            <person name="Sun Q."/>
            <person name="Shu L."/>
            <person name="Wang H."/>
            <person name="Wang Y."/>
            <person name="Wang S."/>
            <person name="Wu C."/>
            <person name="Chan E.W."/>
            <person name="Chen G."/>
            <person name="Shen Z."/>
            <person name="Chen S."/>
            <person name="Zhang R."/>
        </authorList>
    </citation>
    <scope>NUCLEOTIDE SEQUENCE</scope>
    <source>
        <strain evidence="1">210</strain>
    </source>
</reference>
<proteinExistence type="predicted"/>
<evidence type="ECO:0000313" key="2">
    <source>
        <dbReference type="Proteomes" id="UP001173578"/>
    </source>
</evidence>
<comment type="caution">
    <text evidence="1">The sequence shown here is derived from an EMBL/GenBank/DDBJ whole genome shotgun (WGS) entry which is preliminary data.</text>
</comment>
<gene>
    <name evidence="1" type="ORF">HX095_14360</name>
</gene>
<protein>
    <submittedName>
        <fullName evidence="1">Uncharacterized protein</fullName>
    </submittedName>
</protein>
<name>A0AAW7DQ41_9FLAO</name>